<dbReference type="EMBL" id="GGFM01008510">
    <property type="protein sequence ID" value="MBW29261.1"/>
    <property type="molecule type" value="Transcribed_RNA"/>
</dbReference>
<reference evidence="2" key="1">
    <citation type="submission" date="2018-01" db="EMBL/GenBank/DDBJ databases">
        <title>An insight into the sialome of Amazonian anophelines.</title>
        <authorList>
            <person name="Ribeiro J.M."/>
            <person name="Scarpassa V."/>
            <person name="Calvo E."/>
        </authorList>
    </citation>
    <scope>NUCLEOTIDE SEQUENCE</scope>
    <source>
        <tissue evidence="2">Salivary glands</tissue>
    </source>
</reference>
<protein>
    <recommendedName>
        <fullName evidence="3">Secreted peptide</fullName>
    </recommendedName>
</protein>
<feature type="signal peptide" evidence="1">
    <location>
        <begin position="1"/>
        <end position="27"/>
    </location>
</feature>
<evidence type="ECO:0000256" key="1">
    <source>
        <dbReference type="SAM" id="SignalP"/>
    </source>
</evidence>
<organism evidence="2">
    <name type="scientific">Anopheles braziliensis</name>
    <dbReference type="NCBI Taxonomy" id="58242"/>
    <lineage>
        <taxon>Eukaryota</taxon>
        <taxon>Metazoa</taxon>
        <taxon>Ecdysozoa</taxon>
        <taxon>Arthropoda</taxon>
        <taxon>Hexapoda</taxon>
        <taxon>Insecta</taxon>
        <taxon>Pterygota</taxon>
        <taxon>Neoptera</taxon>
        <taxon>Endopterygota</taxon>
        <taxon>Diptera</taxon>
        <taxon>Nematocera</taxon>
        <taxon>Culicoidea</taxon>
        <taxon>Culicidae</taxon>
        <taxon>Anophelinae</taxon>
        <taxon>Anopheles</taxon>
    </lineage>
</organism>
<evidence type="ECO:0008006" key="3">
    <source>
        <dbReference type="Google" id="ProtNLM"/>
    </source>
</evidence>
<name>A0A2M3ZL53_9DIPT</name>
<feature type="chain" id="PRO_5014908418" description="Secreted peptide" evidence="1">
    <location>
        <begin position="28"/>
        <end position="102"/>
    </location>
</feature>
<proteinExistence type="predicted"/>
<keyword evidence="1" id="KW-0732">Signal</keyword>
<sequence length="102" mass="11778">MFRLYHSSITIMLHLERLFLALDSIEAQSVDLGDLVCALAVLHSVARETRVKHSMITIRIDLVRLHIGSRSAETRGEMMCQHTHYIGYLLAEFLQRIFKLLL</sequence>
<evidence type="ECO:0000313" key="2">
    <source>
        <dbReference type="EMBL" id="MBW29261.1"/>
    </source>
</evidence>
<dbReference type="AlphaFoldDB" id="A0A2M3ZL53"/>
<accession>A0A2M3ZL53</accession>